<name>A0A2N0ZBT2_9BACI</name>
<keyword evidence="1" id="KW-0472">Membrane</keyword>
<comment type="caution">
    <text evidence="2">The sequence shown here is derived from an EMBL/GenBank/DDBJ whole genome shotgun (WGS) entry which is preliminary data.</text>
</comment>
<gene>
    <name evidence="2" type="ORF">CWS20_21290</name>
</gene>
<evidence type="ECO:0000313" key="2">
    <source>
        <dbReference type="EMBL" id="PKG26982.1"/>
    </source>
</evidence>
<keyword evidence="1" id="KW-1133">Transmembrane helix</keyword>
<organism evidence="2 3">
    <name type="scientific">Cytobacillus horneckiae</name>
    <dbReference type="NCBI Taxonomy" id="549687"/>
    <lineage>
        <taxon>Bacteria</taxon>
        <taxon>Bacillati</taxon>
        <taxon>Bacillota</taxon>
        <taxon>Bacilli</taxon>
        <taxon>Bacillales</taxon>
        <taxon>Bacillaceae</taxon>
        <taxon>Cytobacillus</taxon>
    </lineage>
</organism>
<dbReference type="AlphaFoldDB" id="A0A2N0ZBT2"/>
<protein>
    <submittedName>
        <fullName evidence="2">Uncharacterized protein</fullName>
    </submittedName>
</protein>
<evidence type="ECO:0000256" key="1">
    <source>
        <dbReference type="SAM" id="Phobius"/>
    </source>
</evidence>
<reference evidence="2 3" key="1">
    <citation type="journal article" date="2010" name="Int. J. Syst. Evol. Microbiol.">
        <title>Bacillus horneckiae sp. nov., isolated from a spacecraft-assembly clean room.</title>
        <authorList>
            <person name="Vaishampayan P."/>
            <person name="Probst A."/>
            <person name="Krishnamurthi S."/>
            <person name="Ghosh S."/>
            <person name="Osman S."/>
            <person name="McDowall A."/>
            <person name="Ruckmani A."/>
            <person name="Mayilraj S."/>
            <person name="Venkateswaran K."/>
        </authorList>
    </citation>
    <scope>NUCLEOTIDE SEQUENCE [LARGE SCALE GENOMIC DNA]</scope>
    <source>
        <strain evidence="3">1PO1SC</strain>
    </source>
</reference>
<evidence type="ECO:0000313" key="3">
    <source>
        <dbReference type="Proteomes" id="UP000233343"/>
    </source>
</evidence>
<keyword evidence="1" id="KW-0812">Transmembrane</keyword>
<dbReference type="EMBL" id="PISD01000053">
    <property type="protein sequence ID" value="PKG26982.1"/>
    <property type="molecule type" value="Genomic_DNA"/>
</dbReference>
<keyword evidence="3" id="KW-1185">Reference proteome</keyword>
<dbReference type="Proteomes" id="UP000233343">
    <property type="component" value="Unassembled WGS sequence"/>
</dbReference>
<accession>A0A2N0ZBT2</accession>
<sequence>MMCYMGMNIQKMQVVKVYFDPEGGAIMSVSLRNYAIIGLGLLFLILFFLSVNSYFGHKEILAASNGCYESNGMPVVSKDRFALNWSFSCDYSQK</sequence>
<proteinExistence type="predicted"/>
<feature type="transmembrane region" description="Helical" evidence="1">
    <location>
        <begin position="34"/>
        <end position="55"/>
    </location>
</feature>